<dbReference type="InterPro" id="IPR009081">
    <property type="entry name" value="PP-bd_ACP"/>
</dbReference>
<dbReference type="GO" id="GO:0006633">
    <property type="term" value="P:fatty acid biosynthetic process"/>
    <property type="evidence" value="ECO:0007669"/>
    <property type="project" value="TreeGrafter"/>
</dbReference>
<dbReference type="InterPro" id="IPR050091">
    <property type="entry name" value="PKS_NRPS_Biosynth_Enz"/>
</dbReference>
<organism evidence="4 5">
    <name type="scientific">Streptomyces triculaminicus</name>
    <dbReference type="NCBI Taxonomy" id="2816232"/>
    <lineage>
        <taxon>Bacteria</taxon>
        <taxon>Bacillati</taxon>
        <taxon>Actinomycetota</taxon>
        <taxon>Actinomycetes</taxon>
        <taxon>Kitasatosporales</taxon>
        <taxon>Streptomycetaceae</taxon>
        <taxon>Streptomyces</taxon>
    </lineage>
</organism>
<name>A0A939FQJ1_9ACTN</name>
<dbReference type="InterPro" id="IPR020806">
    <property type="entry name" value="PKS_PP-bd"/>
</dbReference>
<comment type="caution">
    <text evidence="4">The sequence shown here is derived from an EMBL/GenBank/DDBJ whole genome shotgun (WGS) entry which is preliminary data.</text>
</comment>
<dbReference type="PANTHER" id="PTHR43775">
    <property type="entry name" value="FATTY ACID SYNTHASE"/>
    <property type="match status" value="1"/>
</dbReference>
<dbReference type="SMART" id="SM01294">
    <property type="entry name" value="PKS_PP_betabranch"/>
    <property type="match status" value="1"/>
</dbReference>
<feature type="domain" description="Carrier" evidence="3">
    <location>
        <begin position="79"/>
        <end position="156"/>
    </location>
</feature>
<protein>
    <submittedName>
        <fullName evidence="4">Acyl carrier protein</fullName>
    </submittedName>
</protein>
<dbReference type="PANTHER" id="PTHR43775:SF37">
    <property type="entry name" value="SI:DKEY-61P9.11"/>
    <property type="match status" value="1"/>
</dbReference>
<keyword evidence="2" id="KW-0597">Phosphoprotein</keyword>
<keyword evidence="5" id="KW-1185">Reference proteome</keyword>
<accession>A0A939FQJ1</accession>
<dbReference type="Pfam" id="PF00550">
    <property type="entry name" value="PP-binding"/>
    <property type="match status" value="1"/>
</dbReference>
<keyword evidence="1" id="KW-0596">Phosphopantetheine</keyword>
<evidence type="ECO:0000313" key="5">
    <source>
        <dbReference type="Proteomes" id="UP000664781"/>
    </source>
</evidence>
<reference evidence="4" key="1">
    <citation type="submission" date="2021-03" db="EMBL/GenBank/DDBJ databases">
        <title>Streptomyces strains.</title>
        <authorList>
            <person name="Lund M.B."/>
            <person name="Toerring T."/>
        </authorList>
    </citation>
    <scope>NUCLEOTIDE SEQUENCE</scope>
    <source>
        <strain evidence="4">JCM 4242</strain>
    </source>
</reference>
<dbReference type="SMART" id="SM00823">
    <property type="entry name" value="PKS_PP"/>
    <property type="match status" value="1"/>
</dbReference>
<dbReference type="Proteomes" id="UP000664781">
    <property type="component" value="Unassembled WGS sequence"/>
</dbReference>
<dbReference type="SUPFAM" id="SSF47336">
    <property type="entry name" value="ACP-like"/>
    <property type="match status" value="1"/>
</dbReference>
<evidence type="ECO:0000256" key="2">
    <source>
        <dbReference type="ARBA" id="ARBA00022553"/>
    </source>
</evidence>
<dbReference type="GO" id="GO:0004312">
    <property type="term" value="F:fatty acid synthase activity"/>
    <property type="evidence" value="ECO:0007669"/>
    <property type="project" value="TreeGrafter"/>
</dbReference>
<sequence>MFEANSRGLEAVSGAEALRAWAFGDRFRADYQAVLRVVPTPSHTPRLPMFRELAVSEETAAAGTGGLLAADIADLPEEEARERVTADVREQVAAELNLDAPAVELKRPLVELGVDSVMTVALRVRLQRRYALDLPPTILWAKPTVAALAGHVYDSLCPPSEEAPGVVAGAVAEDPGVPATAGR</sequence>
<dbReference type="AlphaFoldDB" id="A0A939FQJ1"/>
<evidence type="ECO:0000256" key="1">
    <source>
        <dbReference type="ARBA" id="ARBA00022450"/>
    </source>
</evidence>
<proteinExistence type="predicted"/>
<dbReference type="PROSITE" id="PS50075">
    <property type="entry name" value="CARRIER"/>
    <property type="match status" value="1"/>
</dbReference>
<dbReference type="PROSITE" id="PS00012">
    <property type="entry name" value="PHOSPHOPANTETHEINE"/>
    <property type="match status" value="1"/>
</dbReference>
<dbReference type="InterPro" id="IPR006162">
    <property type="entry name" value="Ppantetheine_attach_site"/>
</dbReference>
<dbReference type="EMBL" id="JAFMOF010000003">
    <property type="protein sequence ID" value="MBO0655532.1"/>
    <property type="molecule type" value="Genomic_DNA"/>
</dbReference>
<dbReference type="Gene3D" id="1.10.1200.10">
    <property type="entry name" value="ACP-like"/>
    <property type="match status" value="1"/>
</dbReference>
<dbReference type="InterPro" id="IPR036736">
    <property type="entry name" value="ACP-like_sf"/>
</dbReference>
<evidence type="ECO:0000313" key="4">
    <source>
        <dbReference type="EMBL" id="MBO0655532.1"/>
    </source>
</evidence>
<evidence type="ECO:0000259" key="3">
    <source>
        <dbReference type="PROSITE" id="PS50075"/>
    </source>
</evidence>
<dbReference type="GO" id="GO:0017000">
    <property type="term" value="P:antibiotic biosynthetic process"/>
    <property type="evidence" value="ECO:0007669"/>
    <property type="project" value="UniProtKB-ARBA"/>
</dbReference>
<gene>
    <name evidence="4" type="ORF">J1792_22960</name>
</gene>
<dbReference type="GO" id="GO:0031177">
    <property type="term" value="F:phosphopantetheine binding"/>
    <property type="evidence" value="ECO:0007669"/>
    <property type="project" value="InterPro"/>
</dbReference>